<dbReference type="Proteomes" id="UP001488805">
    <property type="component" value="Unassembled WGS sequence"/>
</dbReference>
<sequence>MCFVQSYFPQKSRFSLPRCFDPHGTVEVEWGGGACVNSLVFRLEGPADPQGVTHCSPSLLRQLDRYVALSLALP</sequence>
<reference evidence="1 2" key="1">
    <citation type="journal article" date="2024" name="Genome Biol. Evol.">
        <title>Chromosome-level genome assembly of the viviparous eelpout Zoarces viviparus.</title>
        <authorList>
            <person name="Fuhrmann N."/>
            <person name="Brasseur M.V."/>
            <person name="Bakowski C.E."/>
            <person name="Podsiadlowski L."/>
            <person name="Prost S."/>
            <person name="Krehenwinkel H."/>
            <person name="Mayer C."/>
        </authorList>
    </citation>
    <scope>NUCLEOTIDE SEQUENCE [LARGE SCALE GENOMIC DNA]</scope>
    <source>
        <strain evidence="1">NO-MEL_2022_Ind0_liver</strain>
    </source>
</reference>
<gene>
    <name evidence="1" type="ORF">VZT92_026775</name>
</gene>
<accession>A0AAW1DUJ6</accession>
<proteinExistence type="predicted"/>
<organism evidence="1 2">
    <name type="scientific">Zoarces viviparus</name>
    <name type="common">Viviparous eelpout</name>
    <name type="synonym">Blennius viviparus</name>
    <dbReference type="NCBI Taxonomy" id="48416"/>
    <lineage>
        <taxon>Eukaryota</taxon>
        <taxon>Metazoa</taxon>
        <taxon>Chordata</taxon>
        <taxon>Craniata</taxon>
        <taxon>Vertebrata</taxon>
        <taxon>Euteleostomi</taxon>
        <taxon>Actinopterygii</taxon>
        <taxon>Neopterygii</taxon>
        <taxon>Teleostei</taxon>
        <taxon>Neoteleostei</taxon>
        <taxon>Acanthomorphata</taxon>
        <taxon>Eupercaria</taxon>
        <taxon>Perciformes</taxon>
        <taxon>Cottioidei</taxon>
        <taxon>Zoarcales</taxon>
        <taxon>Zoarcidae</taxon>
        <taxon>Zoarcinae</taxon>
        <taxon>Zoarces</taxon>
    </lineage>
</organism>
<keyword evidence="2" id="KW-1185">Reference proteome</keyword>
<dbReference type="AlphaFoldDB" id="A0AAW1DUJ6"/>
<comment type="caution">
    <text evidence="1">The sequence shown here is derived from an EMBL/GenBank/DDBJ whole genome shotgun (WGS) entry which is preliminary data.</text>
</comment>
<evidence type="ECO:0000313" key="1">
    <source>
        <dbReference type="EMBL" id="KAK9513225.1"/>
    </source>
</evidence>
<protein>
    <submittedName>
        <fullName evidence="1">Uncharacterized protein</fullName>
    </submittedName>
</protein>
<name>A0AAW1DUJ6_ZOAVI</name>
<dbReference type="EMBL" id="JBCEZU010000597">
    <property type="protein sequence ID" value="KAK9513225.1"/>
    <property type="molecule type" value="Genomic_DNA"/>
</dbReference>
<evidence type="ECO:0000313" key="2">
    <source>
        <dbReference type="Proteomes" id="UP001488805"/>
    </source>
</evidence>